<accession>A0A7Z2GQY5</accession>
<organism evidence="1 3">
    <name type="scientific">Paraburkholderia acidisoli</name>
    <dbReference type="NCBI Taxonomy" id="2571748"/>
    <lineage>
        <taxon>Bacteria</taxon>
        <taxon>Pseudomonadati</taxon>
        <taxon>Pseudomonadota</taxon>
        <taxon>Betaproteobacteria</taxon>
        <taxon>Burkholderiales</taxon>
        <taxon>Burkholderiaceae</taxon>
        <taxon>Paraburkholderia</taxon>
    </lineage>
</organism>
<reference evidence="1 3" key="1">
    <citation type="submission" date="2019-12" db="EMBL/GenBank/DDBJ databases">
        <title>Paraburkholderia acidiphila 7Q-K02 sp. nov and Paraburkholderia acidisoli DHF22 sp. nov., two strains isolated from forest soil.</title>
        <authorList>
            <person name="Gao Z."/>
            <person name="Qiu L."/>
        </authorList>
    </citation>
    <scope>NUCLEOTIDE SEQUENCE [LARGE SCALE GENOMIC DNA]</scope>
    <source>
        <strain evidence="1 3">DHF22</strain>
    </source>
</reference>
<evidence type="ECO:0000313" key="3">
    <source>
        <dbReference type="Proteomes" id="UP000433577"/>
    </source>
</evidence>
<proteinExistence type="predicted"/>
<name>A0A7Z2GQY5_9BURK</name>
<keyword evidence="3" id="KW-1185">Reference proteome</keyword>
<evidence type="ECO:0000313" key="1">
    <source>
        <dbReference type="EMBL" id="QGZ66267.1"/>
    </source>
</evidence>
<dbReference type="EMBL" id="CP046916">
    <property type="protein sequence ID" value="QGZ66267.1"/>
    <property type="molecule type" value="Genomic_DNA"/>
</dbReference>
<dbReference type="RefSeq" id="WP_158957526.1">
    <property type="nucleotide sequence ID" value="NZ_CP046916.1"/>
</dbReference>
<gene>
    <name evidence="1" type="ORF">FAZ98_31190</name>
    <name evidence="2" type="ORF">FAZ98_31680</name>
</gene>
<dbReference type="Proteomes" id="UP000433577">
    <property type="component" value="Chromosome 4"/>
</dbReference>
<dbReference type="EMBL" id="CP046916">
    <property type="protein sequence ID" value="QGZ66354.1"/>
    <property type="molecule type" value="Genomic_DNA"/>
</dbReference>
<dbReference type="KEGG" id="pacs:FAZ98_31190"/>
<dbReference type="OrthoDB" id="9133288at2"/>
<dbReference type="AlphaFoldDB" id="A0A7Z2GQY5"/>
<sequence>MTTLVALTLNNSASPPFSYVFTLDSASYTGSVTWNVYAQRWYFTLQDQLANVVWNGPLVGSPLDYDIPLAPGIFTTSTILWREDTGNFEVSP</sequence>
<dbReference type="KEGG" id="pacs:FAZ98_31680"/>
<evidence type="ECO:0000313" key="2">
    <source>
        <dbReference type="EMBL" id="QGZ66354.1"/>
    </source>
</evidence>
<protein>
    <submittedName>
        <fullName evidence="1">Uncharacterized protein</fullName>
    </submittedName>
</protein>